<gene>
    <name evidence="1" type="ORF">UC8_08520</name>
</gene>
<accession>A0A5B9QJ14</accession>
<protein>
    <submittedName>
        <fullName evidence="1">Uncharacterized protein</fullName>
    </submittedName>
</protein>
<evidence type="ECO:0000313" key="1">
    <source>
        <dbReference type="EMBL" id="QEG38894.1"/>
    </source>
</evidence>
<dbReference type="KEGG" id="rul:UC8_08520"/>
<evidence type="ECO:0000313" key="2">
    <source>
        <dbReference type="Proteomes" id="UP000325286"/>
    </source>
</evidence>
<dbReference type="EMBL" id="CP042914">
    <property type="protein sequence ID" value="QEG38894.1"/>
    <property type="molecule type" value="Genomic_DNA"/>
</dbReference>
<name>A0A5B9QJ14_9BACT</name>
<keyword evidence="2" id="KW-1185">Reference proteome</keyword>
<organism evidence="1 2">
    <name type="scientific">Roseimaritima ulvae</name>
    <dbReference type="NCBI Taxonomy" id="980254"/>
    <lineage>
        <taxon>Bacteria</taxon>
        <taxon>Pseudomonadati</taxon>
        <taxon>Planctomycetota</taxon>
        <taxon>Planctomycetia</taxon>
        <taxon>Pirellulales</taxon>
        <taxon>Pirellulaceae</taxon>
        <taxon>Roseimaritima</taxon>
    </lineage>
</organism>
<proteinExistence type="predicted"/>
<sequence length="48" mass="5292">MGSRSRLDAKRNQRDGSLRGLRGLRCCNVVHDDGEVSNKRSSAASLDF</sequence>
<dbReference type="AlphaFoldDB" id="A0A5B9QJ14"/>
<reference evidence="1 2" key="1">
    <citation type="submission" date="2019-08" db="EMBL/GenBank/DDBJ databases">
        <title>Deep-cultivation of Planctomycetes and their phenomic and genomic characterization uncovers novel biology.</title>
        <authorList>
            <person name="Wiegand S."/>
            <person name="Jogler M."/>
            <person name="Boedeker C."/>
            <person name="Pinto D."/>
            <person name="Vollmers J."/>
            <person name="Rivas-Marin E."/>
            <person name="Kohn T."/>
            <person name="Peeters S.H."/>
            <person name="Heuer A."/>
            <person name="Rast P."/>
            <person name="Oberbeckmann S."/>
            <person name="Bunk B."/>
            <person name="Jeske O."/>
            <person name="Meyerdierks A."/>
            <person name="Storesund J.E."/>
            <person name="Kallscheuer N."/>
            <person name="Luecker S."/>
            <person name="Lage O.M."/>
            <person name="Pohl T."/>
            <person name="Merkel B.J."/>
            <person name="Hornburger P."/>
            <person name="Mueller R.-W."/>
            <person name="Bruemmer F."/>
            <person name="Labrenz M."/>
            <person name="Spormann A.M."/>
            <person name="Op den Camp H."/>
            <person name="Overmann J."/>
            <person name="Amann R."/>
            <person name="Jetten M.S.M."/>
            <person name="Mascher T."/>
            <person name="Medema M.H."/>
            <person name="Devos D.P."/>
            <person name="Kaster A.-K."/>
            <person name="Ovreas L."/>
            <person name="Rohde M."/>
            <person name="Galperin M.Y."/>
            <person name="Jogler C."/>
        </authorList>
    </citation>
    <scope>NUCLEOTIDE SEQUENCE [LARGE SCALE GENOMIC DNA]</scope>
    <source>
        <strain evidence="1 2">UC8</strain>
    </source>
</reference>
<dbReference type="Proteomes" id="UP000325286">
    <property type="component" value="Chromosome"/>
</dbReference>